<evidence type="ECO:0000256" key="15">
    <source>
        <dbReference type="ARBA" id="ARBA00023212"/>
    </source>
</evidence>
<organism evidence="21">
    <name type="scientific">Corethrella appendiculata</name>
    <dbReference type="NCBI Taxonomy" id="1370023"/>
    <lineage>
        <taxon>Eukaryota</taxon>
        <taxon>Metazoa</taxon>
        <taxon>Ecdysozoa</taxon>
        <taxon>Arthropoda</taxon>
        <taxon>Hexapoda</taxon>
        <taxon>Insecta</taxon>
        <taxon>Pterygota</taxon>
        <taxon>Neoptera</taxon>
        <taxon>Endopterygota</taxon>
        <taxon>Diptera</taxon>
        <taxon>Nematocera</taxon>
        <taxon>Culicoidea</taxon>
        <taxon>Chaoboridae</taxon>
        <taxon>Corethrella</taxon>
    </lineage>
</organism>
<sequence>MSFVDLSGDGGVQKQILSEGIGEETPTKHCKVSLHYTGTLDADGSKFDSSRDRNESFEFELGIGSVIKAFDMGVATMKKGEKCILKCRADYAYGESGSPPNIPPNATLNFELEMLNWKGEDLDPKKEGAIERFVLTVGEGKKTPNDGAFVKIHLIGQYNEKIFEERDVEFHIGEGEDSNIISGVELALEKFKKGETSKLIIKPHYAFGPEGNKEFEIPENATVEYTVTLNEFEREPEIWRLEDDERLEQAKLAKEKGTNYFKENKFRLALKMYGKGLSHLSGINLKDDQCHIKVAIYLNQALCQQKLNDYDAAKDACNEAIGLDDKNVKAYYRRGQSYMFIGDYEKAIEDFSVVRKVEPENKAALNQITICKQRIKEYNDKQKKIFANMFSKFAETDKQ</sequence>
<keyword evidence="15" id="KW-0206">Cytoskeleton</keyword>
<accession>U5ER18</accession>
<dbReference type="Pfam" id="PF00254">
    <property type="entry name" value="FKBP_C"/>
    <property type="match status" value="2"/>
</dbReference>
<dbReference type="InterPro" id="IPR046357">
    <property type="entry name" value="PPIase_dom_sf"/>
</dbReference>
<evidence type="ECO:0000256" key="17">
    <source>
        <dbReference type="ARBA" id="ARBA00023242"/>
    </source>
</evidence>
<evidence type="ECO:0000256" key="9">
    <source>
        <dbReference type="ARBA" id="ARBA00022701"/>
    </source>
</evidence>
<keyword evidence="14" id="KW-0496">Mitochondrion</keyword>
<keyword evidence="10" id="KW-0677">Repeat</keyword>
<keyword evidence="8" id="KW-0597">Phosphoprotein</keyword>
<dbReference type="SUPFAM" id="SSF54534">
    <property type="entry name" value="FKBP-like"/>
    <property type="match status" value="2"/>
</dbReference>
<dbReference type="InterPro" id="IPR001179">
    <property type="entry name" value="PPIase_FKBP_dom"/>
</dbReference>
<evidence type="ECO:0000256" key="5">
    <source>
        <dbReference type="ARBA" id="ARBA00004514"/>
    </source>
</evidence>
<dbReference type="PANTHER" id="PTHR46512:SF9">
    <property type="entry name" value="PEPTIDYLPROLYL ISOMERASE"/>
    <property type="match status" value="1"/>
</dbReference>
<evidence type="ECO:0000256" key="16">
    <source>
        <dbReference type="ARBA" id="ARBA00023235"/>
    </source>
</evidence>
<evidence type="ECO:0000256" key="4">
    <source>
        <dbReference type="ARBA" id="ARBA00004245"/>
    </source>
</evidence>
<evidence type="ECO:0000313" key="21">
    <source>
        <dbReference type="EMBL" id="JAB56860.1"/>
    </source>
</evidence>
<keyword evidence="16 18" id="KW-0413">Isomerase</keyword>
<dbReference type="GO" id="GO:0003755">
    <property type="term" value="F:peptidyl-prolyl cis-trans isomerase activity"/>
    <property type="evidence" value="ECO:0007669"/>
    <property type="project" value="UniProtKB-KW"/>
</dbReference>
<evidence type="ECO:0000256" key="14">
    <source>
        <dbReference type="ARBA" id="ARBA00023128"/>
    </source>
</evidence>
<reference evidence="21" key="1">
    <citation type="journal article" date="2014" name="Insect Biochem. Mol. Biol.">
        <title>An insight into the sialome of the frog biting fly, Corethrella appendiculata.</title>
        <authorList>
            <person name="Ribeiro J.M.C."/>
            <person name="Chagas A.C."/>
            <person name="Pham V.M."/>
            <person name="Lounibos L.P."/>
            <person name="Calvo E."/>
        </authorList>
    </citation>
    <scope>NUCLEOTIDE SEQUENCE</scope>
    <source>
        <tissue evidence="21">Salivary glands</tissue>
    </source>
</reference>
<dbReference type="Gene3D" id="3.10.50.40">
    <property type="match status" value="2"/>
</dbReference>
<dbReference type="Gene3D" id="1.25.40.10">
    <property type="entry name" value="Tetratricopeptide repeat domain"/>
    <property type="match status" value="1"/>
</dbReference>
<proteinExistence type="evidence at transcript level"/>
<name>U5ER18_9DIPT</name>
<protein>
    <recommendedName>
        <fullName evidence="18">peptidylprolyl isomerase</fullName>
        <ecNumber evidence="18">5.2.1.8</ecNumber>
    </recommendedName>
</protein>
<dbReference type="PROSITE" id="PS50005">
    <property type="entry name" value="TPR"/>
    <property type="match status" value="1"/>
</dbReference>
<dbReference type="InterPro" id="IPR019734">
    <property type="entry name" value="TPR_rpt"/>
</dbReference>
<evidence type="ECO:0000256" key="1">
    <source>
        <dbReference type="ARBA" id="ARBA00000971"/>
    </source>
</evidence>
<evidence type="ECO:0000256" key="8">
    <source>
        <dbReference type="ARBA" id="ARBA00022553"/>
    </source>
</evidence>
<dbReference type="InterPro" id="IPR013105">
    <property type="entry name" value="TPR_2"/>
</dbReference>
<dbReference type="InterPro" id="IPR011990">
    <property type="entry name" value="TPR-like_helical_dom_sf"/>
</dbReference>
<feature type="repeat" description="TPR" evidence="19">
    <location>
        <begin position="328"/>
        <end position="361"/>
    </location>
</feature>
<keyword evidence="17" id="KW-0539">Nucleus</keyword>
<feature type="domain" description="PPIase FKBP-type" evidence="20">
    <location>
        <begin position="29"/>
        <end position="118"/>
    </location>
</feature>
<dbReference type="Pfam" id="PF13181">
    <property type="entry name" value="TPR_8"/>
    <property type="match status" value="1"/>
</dbReference>
<evidence type="ECO:0000256" key="11">
    <source>
        <dbReference type="ARBA" id="ARBA00022803"/>
    </source>
</evidence>
<keyword evidence="9" id="KW-0493">Microtubule</keyword>
<keyword evidence="7" id="KW-0963">Cytoplasm</keyword>
<dbReference type="GO" id="GO:0005829">
    <property type="term" value="C:cytosol"/>
    <property type="evidence" value="ECO:0007669"/>
    <property type="project" value="UniProtKB-SubCell"/>
</dbReference>
<dbReference type="EC" id="5.2.1.8" evidence="18"/>
<keyword evidence="12" id="KW-0007">Acetylation</keyword>
<comment type="catalytic activity">
    <reaction evidence="1 18">
        <text>[protein]-peptidylproline (omega=180) = [protein]-peptidylproline (omega=0)</text>
        <dbReference type="Rhea" id="RHEA:16237"/>
        <dbReference type="Rhea" id="RHEA-COMP:10747"/>
        <dbReference type="Rhea" id="RHEA-COMP:10748"/>
        <dbReference type="ChEBI" id="CHEBI:83833"/>
        <dbReference type="ChEBI" id="CHEBI:83834"/>
        <dbReference type="EC" id="5.2.1.8"/>
    </reaction>
</comment>
<dbReference type="FunFam" id="1.25.40.10:FF:000008">
    <property type="entry name" value="Peptidylprolyl isomerase"/>
    <property type="match status" value="1"/>
</dbReference>
<evidence type="ECO:0000256" key="7">
    <source>
        <dbReference type="ARBA" id="ARBA00022490"/>
    </source>
</evidence>
<evidence type="ECO:0000256" key="3">
    <source>
        <dbReference type="ARBA" id="ARBA00004173"/>
    </source>
</evidence>
<keyword evidence="6" id="KW-0488">Methylation</keyword>
<feature type="domain" description="PPIase FKBP-type" evidence="20">
    <location>
        <begin position="147"/>
        <end position="233"/>
    </location>
</feature>
<dbReference type="GO" id="GO:0005739">
    <property type="term" value="C:mitochondrion"/>
    <property type="evidence" value="ECO:0007669"/>
    <property type="project" value="UniProtKB-SubCell"/>
</dbReference>
<dbReference type="InterPro" id="IPR050754">
    <property type="entry name" value="FKBP4/5/8-like"/>
</dbReference>
<evidence type="ECO:0000256" key="12">
    <source>
        <dbReference type="ARBA" id="ARBA00022990"/>
    </source>
</evidence>
<dbReference type="PROSITE" id="PS50293">
    <property type="entry name" value="TPR_REGION"/>
    <property type="match status" value="1"/>
</dbReference>
<evidence type="ECO:0000256" key="13">
    <source>
        <dbReference type="ARBA" id="ARBA00023110"/>
    </source>
</evidence>
<evidence type="ECO:0000256" key="2">
    <source>
        <dbReference type="ARBA" id="ARBA00004123"/>
    </source>
</evidence>
<dbReference type="GO" id="GO:0005634">
    <property type="term" value="C:nucleus"/>
    <property type="evidence" value="ECO:0007669"/>
    <property type="project" value="UniProtKB-SubCell"/>
</dbReference>
<dbReference type="GO" id="GO:0005874">
    <property type="term" value="C:microtubule"/>
    <property type="evidence" value="ECO:0007669"/>
    <property type="project" value="UniProtKB-KW"/>
</dbReference>
<evidence type="ECO:0000256" key="18">
    <source>
        <dbReference type="PROSITE-ProRule" id="PRU00277"/>
    </source>
</evidence>
<evidence type="ECO:0000259" key="20">
    <source>
        <dbReference type="PROSITE" id="PS50059"/>
    </source>
</evidence>
<dbReference type="FunFam" id="3.10.50.40:FF:000006">
    <property type="entry name" value="Peptidyl-prolyl cis-trans isomerase"/>
    <property type="match status" value="1"/>
</dbReference>
<comment type="subcellular location">
    <subcellularLocation>
        <location evidence="4">Cytoplasm</location>
        <location evidence="4">Cytoskeleton</location>
    </subcellularLocation>
    <subcellularLocation>
        <location evidence="5">Cytoplasm</location>
        <location evidence="5">Cytosol</location>
    </subcellularLocation>
    <subcellularLocation>
        <location evidence="3">Mitochondrion</location>
    </subcellularLocation>
    <subcellularLocation>
        <location evidence="2">Nucleus</location>
    </subcellularLocation>
</comment>
<evidence type="ECO:0000256" key="6">
    <source>
        <dbReference type="ARBA" id="ARBA00022481"/>
    </source>
</evidence>
<evidence type="ECO:0000256" key="10">
    <source>
        <dbReference type="ARBA" id="ARBA00022737"/>
    </source>
</evidence>
<dbReference type="SUPFAM" id="SSF48452">
    <property type="entry name" value="TPR-like"/>
    <property type="match status" value="1"/>
</dbReference>
<keyword evidence="11 19" id="KW-0802">TPR repeat</keyword>
<dbReference type="FunFam" id="3.10.50.40:FF:000013">
    <property type="entry name" value="Peptidylprolyl isomerase"/>
    <property type="match status" value="1"/>
</dbReference>
<dbReference type="PANTHER" id="PTHR46512">
    <property type="entry name" value="PEPTIDYLPROLYL ISOMERASE"/>
    <property type="match status" value="1"/>
</dbReference>
<dbReference type="Pfam" id="PF07719">
    <property type="entry name" value="TPR_2"/>
    <property type="match status" value="1"/>
</dbReference>
<dbReference type="EMBL" id="GANO01003011">
    <property type="protein sequence ID" value="JAB56860.1"/>
    <property type="molecule type" value="mRNA"/>
</dbReference>
<dbReference type="PROSITE" id="PS50059">
    <property type="entry name" value="FKBP_PPIASE"/>
    <property type="match status" value="2"/>
</dbReference>
<keyword evidence="13 18" id="KW-0697">Rotamase</keyword>
<dbReference type="SMART" id="SM00028">
    <property type="entry name" value="TPR"/>
    <property type="match status" value="3"/>
</dbReference>
<dbReference type="AlphaFoldDB" id="U5ER18"/>
<evidence type="ECO:0000256" key="19">
    <source>
        <dbReference type="PROSITE-ProRule" id="PRU00339"/>
    </source>
</evidence>